<feature type="region of interest" description="Disordered" evidence="5">
    <location>
        <begin position="1"/>
        <end position="27"/>
    </location>
</feature>
<name>A0A6J7IIA2_9ZZZZ</name>
<dbReference type="PROSITE" id="PS00599">
    <property type="entry name" value="AA_TRANSFER_CLASS_2"/>
    <property type="match status" value="1"/>
</dbReference>
<keyword evidence="4" id="KW-0663">Pyridoxal phosphate</keyword>
<keyword evidence="2" id="KW-0032">Aminotransferase</keyword>
<keyword evidence="3" id="KW-0808">Transferase</keyword>
<dbReference type="InterPro" id="IPR015424">
    <property type="entry name" value="PyrdxlP-dep_Trfase"/>
</dbReference>
<sequence length="361" mass="39209">MSSVRLRPDLADLPPYKAGQRPAERSDGLTAFKISSNENPYPPLPQVLEAISAAALQSHRYPDPLCTDLVAAIAERFDVPTERVAVGTGSVAVCGQLISATSGPGSEVLYGWRSFEAYPIWARIAHATSVQVPLASDWSLDLDAIADEITDSTSIIFICSPNNPTGPAVRHSDLVRFLDRVPEHIPVVIDEAYVEFARDPEIANGLALHRERDNVAVLRTFSKAYGLAALRVGFVLAPPALADYVRRTATPFGVSTIAQVAAIASLNDEAELLERVEILVDERVRVESALRAQGWNLPESQANFIWLPTDDSVSFAAHSEQYGLTVRPFPEGVRVTVAETEANDRFIDVARAWRSLDAAAG</sequence>
<dbReference type="InterPro" id="IPR050106">
    <property type="entry name" value="HistidinolP_aminotransfase"/>
</dbReference>
<evidence type="ECO:0000256" key="2">
    <source>
        <dbReference type="ARBA" id="ARBA00022576"/>
    </source>
</evidence>
<gene>
    <name evidence="7" type="ORF">UFOPK3773_00185</name>
</gene>
<proteinExistence type="inferred from homology"/>
<comment type="cofactor">
    <cofactor evidence="1">
        <name>pyridoxal 5'-phosphate</name>
        <dbReference type="ChEBI" id="CHEBI:597326"/>
    </cofactor>
</comment>
<dbReference type="InterPro" id="IPR004839">
    <property type="entry name" value="Aminotransferase_I/II_large"/>
</dbReference>
<dbReference type="InterPro" id="IPR015421">
    <property type="entry name" value="PyrdxlP-dep_Trfase_major"/>
</dbReference>
<evidence type="ECO:0000313" key="7">
    <source>
        <dbReference type="EMBL" id="CAB4930042.1"/>
    </source>
</evidence>
<feature type="domain" description="Aminotransferase class I/classII large" evidence="6">
    <location>
        <begin position="33"/>
        <end position="344"/>
    </location>
</feature>
<dbReference type="GO" id="GO:0004400">
    <property type="term" value="F:histidinol-phosphate transaminase activity"/>
    <property type="evidence" value="ECO:0007669"/>
    <property type="project" value="InterPro"/>
</dbReference>
<dbReference type="InterPro" id="IPR001917">
    <property type="entry name" value="Aminotrans_II_pyridoxalP_BS"/>
</dbReference>
<dbReference type="Gene3D" id="3.40.640.10">
    <property type="entry name" value="Type I PLP-dependent aspartate aminotransferase-like (Major domain)"/>
    <property type="match status" value="1"/>
</dbReference>
<dbReference type="Gene3D" id="3.90.1150.10">
    <property type="entry name" value="Aspartate Aminotransferase, domain 1"/>
    <property type="match status" value="1"/>
</dbReference>
<dbReference type="NCBIfam" id="NF002878">
    <property type="entry name" value="PRK03321.1"/>
    <property type="match status" value="1"/>
</dbReference>
<reference evidence="7" key="1">
    <citation type="submission" date="2020-05" db="EMBL/GenBank/DDBJ databases">
        <authorList>
            <person name="Chiriac C."/>
            <person name="Salcher M."/>
            <person name="Ghai R."/>
            <person name="Kavagutti S V."/>
        </authorList>
    </citation>
    <scope>NUCLEOTIDE SEQUENCE</scope>
</reference>
<protein>
    <submittedName>
        <fullName evidence="7">Unannotated protein</fullName>
    </submittedName>
</protein>
<dbReference type="InterPro" id="IPR024892">
    <property type="entry name" value="ArAT"/>
</dbReference>
<organism evidence="7">
    <name type="scientific">freshwater metagenome</name>
    <dbReference type="NCBI Taxonomy" id="449393"/>
    <lineage>
        <taxon>unclassified sequences</taxon>
        <taxon>metagenomes</taxon>
        <taxon>ecological metagenomes</taxon>
    </lineage>
</organism>
<dbReference type="GO" id="GO:0000105">
    <property type="term" value="P:L-histidine biosynthetic process"/>
    <property type="evidence" value="ECO:0007669"/>
    <property type="project" value="InterPro"/>
</dbReference>
<dbReference type="InterPro" id="IPR015422">
    <property type="entry name" value="PyrdxlP-dep_Trfase_small"/>
</dbReference>
<dbReference type="PANTHER" id="PTHR43643:SF3">
    <property type="entry name" value="HISTIDINOL-PHOSPHATE AMINOTRANSFERASE"/>
    <property type="match status" value="1"/>
</dbReference>
<dbReference type="AlphaFoldDB" id="A0A6J7IIA2"/>
<dbReference type="Pfam" id="PF00155">
    <property type="entry name" value="Aminotran_1_2"/>
    <property type="match status" value="1"/>
</dbReference>
<dbReference type="CDD" id="cd00609">
    <property type="entry name" value="AAT_like"/>
    <property type="match status" value="1"/>
</dbReference>
<accession>A0A6J7IIA2</accession>
<evidence type="ECO:0000256" key="4">
    <source>
        <dbReference type="ARBA" id="ARBA00022898"/>
    </source>
</evidence>
<evidence type="ECO:0000256" key="1">
    <source>
        <dbReference type="ARBA" id="ARBA00001933"/>
    </source>
</evidence>
<dbReference type="HAMAP" id="MF_01023">
    <property type="entry name" value="HisC_aminotrans_2"/>
    <property type="match status" value="1"/>
</dbReference>
<feature type="compositionally biased region" description="Basic and acidic residues" evidence="5">
    <location>
        <begin position="1"/>
        <end position="10"/>
    </location>
</feature>
<dbReference type="EMBL" id="CAFBNF010000009">
    <property type="protein sequence ID" value="CAB4930042.1"/>
    <property type="molecule type" value="Genomic_DNA"/>
</dbReference>
<dbReference type="InterPro" id="IPR005861">
    <property type="entry name" value="HisP_aminotrans"/>
</dbReference>
<evidence type="ECO:0000256" key="5">
    <source>
        <dbReference type="SAM" id="MobiDB-lite"/>
    </source>
</evidence>
<dbReference type="GO" id="GO:0030170">
    <property type="term" value="F:pyridoxal phosphate binding"/>
    <property type="evidence" value="ECO:0007669"/>
    <property type="project" value="InterPro"/>
</dbReference>
<evidence type="ECO:0000256" key="3">
    <source>
        <dbReference type="ARBA" id="ARBA00022679"/>
    </source>
</evidence>
<dbReference type="PANTHER" id="PTHR43643">
    <property type="entry name" value="HISTIDINOL-PHOSPHATE AMINOTRANSFERASE 2"/>
    <property type="match status" value="1"/>
</dbReference>
<dbReference type="SUPFAM" id="SSF53383">
    <property type="entry name" value="PLP-dependent transferases"/>
    <property type="match status" value="1"/>
</dbReference>
<evidence type="ECO:0000259" key="6">
    <source>
        <dbReference type="Pfam" id="PF00155"/>
    </source>
</evidence>
<dbReference type="HAMAP" id="MF_01513">
    <property type="entry name" value="Phe_aminotrans_2"/>
    <property type="match status" value="1"/>
</dbReference>